<proteinExistence type="predicted"/>
<keyword evidence="2" id="KW-1185">Reference proteome</keyword>
<protein>
    <submittedName>
        <fullName evidence="1">Uncharacterized protein</fullName>
    </submittedName>
</protein>
<sequence>MASRTPRSAPFLRLTNMYLNMTSLTLWVCRSQHQNRDSNVMPSGYLRQYYTTGFLRTGNIMVITSRNIRQRVQVPVSGGYQPS</sequence>
<organism evidence="1 2">
    <name type="scientific">Aspergillus bertholletiae</name>
    <dbReference type="NCBI Taxonomy" id="1226010"/>
    <lineage>
        <taxon>Eukaryota</taxon>
        <taxon>Fungi</taxon>
        <taxon>Dikarya</taxon>
        <taxon>Ascomycota</taxon>
        <taxon>Pezizomycotina</taxon>
        <taxon>Eurotiomycetes</taxon>
        <taxon>Eurotiomycetidae</taxon>
        <taxon>Eurotiales</taxon>
        <taxon>Aspergillaceae</taxon>
        <taxon>Aspergillus</taxon>
        <taxon>Aspergillus subgen. Circumdati</taxon>
    </lineage>
</organism>
<dbReference type="AlphaFoldDB" id="A0A5N7B4I8"/>
<reference evidence="1 2" key="1">
    <citation type="submission" date="2019-04" db="EMBL/GenBank/DDBJ databases">
        <title>Friends and foes A comparative genomics studyof 23 Aspergillus species from section Flavi.</title>
        <authorList>
            <consortium name="DOE Joint Genome Institute"/>
            <person name="Kjaerbolling I."/>
            <person name="Vesth T."/>
            <person name="Frisvad J.C."/>
            <person name="Nybo J.L."/>
            <person name="Theobald S."/>
            <person name="Kildgaard S."/>
            <person name="Isbrandt T."/>
            <person name="Kuo A."/>
            <person name="Sato A."/>
            <person name="Lyhne E.K."/>
            <person name="Kogle M.E."/>
            <person name="Wiebenga A."/>
            <person name="Kun R.S."/>
            <person name="Lubbers R.J."/>
            <person name="Makela M.R."/>
            <person name="Barry K."/>
            <person name="Chovatia M."/>
            <person name="Clum A."/>
            <person name="Daum C."/>
            <person name="Haridas S."/>
            <person name="He G."/>
            <person name="LaButti K."/>
            <person name="Lipzen A."/>
            <person name="Mondo S."/>
            <person name="Riley R."/>
            <person name="Salamov A."/>
            <person name="Simmons B.A."/>
            <person name="Magnuson J.K."/>
            <person name="Henrissat B."/>
            <person name="Mortensen U.H."/>
            <person name="Larsen T.O."/>
            <person name="Devries R.P."/>
            <person name="Grigoriev I.V."/>
            <person name="Machida M."/>
            <person name="Baker S.E."/>
            <person name="Andersen M.R."/>
        </authorList>
    </citation>
    <scope>NUCLEOTIDE SEQUENCE [LARGE SCALE GENOMIC DNA]</scope>
    <source>
        <strain evidence="1 2">IBT 29228</strain>
    </source>
</reference>
<gene>
    <name evidence="1" type="ORF">BDV26DRAFT_264498</name>
</gene>
<evidence type="ECO:0000313" key="1">
    <source>
        <dbReference type="EMBL" id="KAE8377017.1"/>
    </source>
</evidence>
<dbReference type="EMBL" id="ML736230">
    <property type="protein sequence ID" value="KAE8377017.1"/>
    <property type="molecule type" value="Genomic_DNA"/>
</dbReference>
<name>A0A5N7B4I8_9EURO</name>
<accession>A0A5N7B4I8</accession>
<dbReference type="Proteomes" id="UP000326198">
    <property type="component" value="Unassembled WGS sequence"/>
</dbReference>
<evidence type="ECO:0000313" key="2">
    <source>
        <dbReference type="Proteomes" id="UP000326198"/>
    </source>
</evidence>